<evidence type="ECO:0000313" key="1">
    <source>
        <dbReference type="EMBL" id="EZA54079.1"/>
    </source>
</evidence>
<accession>A0A026WGA4</accession>
<sequence>MSIQYVIKKSVTIPTIYGSNHERRCYIMDVCSSDSAEKILDDIEMESTLQAATSETREGLASREPFAVWPILVTRYFAAEQD</sequence>
<proteinExistence type="predicted"/>
<dbReference type="EMBL" id="KK107260">
    <property type="protein sequence ID" value="EZA54079.1"/>
    <property type="molecule type" value="Genomic_DNA"/>
</dbReference>
<dbReference type="AlphaFoldDB" id="A0A026WGA4"/>
<organism evidence="1 2">
    <name type="scientific">Ooceraea biroi</name>
    <name type="common">Clonal raider ant</name>
    <name type="synonym">Cerapachys biroi</name>
    <dbReference type="NCBI Taxonomy" id="2015173"/>
    <lineage>
        <taxon>Eukaryota</taxon>
        <taxon>Metazoa</taxon>
        <taxon>Ecdysozoa</taxon>
        <taxon>Arthropoda</taxon>
        <taxon>Hexapoda</taxon>
        <taxon>Insecta</taxon>
        <taxon>Pterygota</taxon>
        <taxon>Neoptera</taxon>
        <taxon>Endopterygota</taxon>
        <taxon>Hymenoptera</taxon>
        <taxon>Apocrita</taxon>
        <taxon>Aculeata</taxon>
        <taxon>Formicoidea</taxon>
        <taxon>Formicidae</taxon>
        <taxon>Dorylinae</taxon>
        <taxon>Ooceraea</taxon>
    </lineage>
</organism>
<dbReference type="Proteomes" id="UP000053097">
    <property type="component" value="Unassembled WGS sequence"/>
</dbReference>
<reference evidence="1 2" key="1">
    <citation type="journal article" date="2014" name="Curr. Biol.">
        <title>The genome of the clonal raider ant Cerapachys biroi.</title>
        <authorList>
            <person name="Oxley P.R."/>
            <person name="Ji L."/>
            <person name="Fetter-Pruneda I."/>
            <person name="McKenzie S.K."/>
            <person name="Li C."/>
            <person name="Hu H."/>
            <person name="Zhang G."/>
            <person name="Kronauer D.J."/>
        </authorList>
    </citation>
    <scope>NUCLEOTIDE SEQUENCE [LARGE SCALE GENOMIC DNA]</scope>
</reference>
<evidence type="ECO:0000313" key="2">
    <source>
        <dbReference type="Proteomes" id="UP000053097"/>
    </source>
</evidence>
<protein>
    <submittedName>
        <fullName evidence="1">Uncharacterized protein</fullName>
    </submittedName>
</protein>
<name>A0A026WGA4_OOCBI</name>
<keyword evidence="2" id="KW-1185">Reference proteome</keyword>
<gene>
    <name evidence="1" type="ORF">X777_05928</name>
</gene>